<organism evidence="2 3">
    <name type="scientific">Gadus morhua</name>
    <name type="common">Atlantic cod</name>
    <dbReference type="NCBI Taxonomy" id="8049"/>
    <lineage>
        <taxon>Eukaryota</taxon>
        <taxon>Metazoa</taxon>
        <taxon>Chordata</taxon>
        <taxon>Craniata</taxon>
        <taxon>Vertebrata</taxon>
        <taxon>Euteleostomi</taxon>
        <taxon>Actinopterygii</taxon>
        <taxon>Neopterygii</taxon>
        <taxon>Teleostei</taxon>
        <taxon>Neoteleostei</taxon>
        <taxon>Acanthomorphata</taxon>
        <taxon>Zeiogadaria</taxon>
        <taxon>Gadariae</taxon>
        <taxon>Gadiformes</taxon>
        <taxon>Gadoidei</taxon>
        <taxon>Gadidae</taxon>
        <taxon>Gadus</taxon>
    </lineage>
</organism>
<reference evidence="2" key="2">
    <citation type="submission" date="2025-09" db="UniProtKB">
        <authorList>
            <consortium name="Ensembl"/>
        </authorList>
    </citation>
    <scope>IDENTIFICATION</scope>
</reference>
<feature type="region of interest" description="Disordered" evidence="1">
    <location>
        <begin position="473"/>
        <end position="499"/>
    </location>
</feature>
<proteinExistence type="predicted"/>
<dbReference type="InterPro" id="IPR001611">
    <property type="entry name" value="Leu-rich_rpt"/>
</dbReference>
<sequence length="499" mass="52651">MELRNTFDVSSSSPDRSVCEGLRVSVTPAVPEVTESEADQGWGRLCLFLQRLGKKADSRGLNLAHCDLTATDLLELATLLHCLPQLEEVDLSWNNLIGGSLSSLTSHLQQVGRVRTLRLCSCRLNADDIASLGERAALPSVPLLEVLDVSWNVGVGGGGLQGLLGKVPPSLRELHVQACQLTTADAPLLGGDVTVCLGSVPEGGTLQQLPALRELDLSCNKGLSGGLSQLTAHLALLAHLESLDLHLCNLTHADLQALIQVVPSLGRLTELDVSSNKEVGGVVHSLVSSLLLPQLRRLPLNSCSLTAESFTAFALAVPYLSSVEVSWNKVVGGRLALLLDALEPSVIKELRLSSCHLTSDDLGHLAEVCGRGLLSSLRVLDLSYNGQAAAGAEAWAPLFTAGGLGGLGSLEVMDLSLRPAASASSAAWLPSLLSSLPRLPSLTHLAMLRWGLGEQAQGRLRHSLRKRVLHVEWDPPTGAGGQAPPPGDQDGPEEALSEE</sequence>
<evidence type="ECO:0008006" key="4">
    <source>
        <dbReference type="Google" id="ProtNLM"/>
    </source>
</evidence>
<dbReference type="Proteomes" id="UP000694546">
    <property type="component" value="Chromosome 23"/>
</dbReference>
<protein>
    <recommendedName>
        <fullName evidence="4">Leucine rich repeat containing 31</fullName>
    </recommendedName>
</protein>
<feature type="compositionally biased region" description="Acidic residues" evidence="1">
    <location>
        <begin position="490"/>
        <end position="499"/>
    </location>
</feature>
<dbReference type="GeneTree" id="ENSGT00730000111293"/>
<dbReference type="InterPro" id="IPR032675">
    <property type="entry name" value="LRR_dom_sf"/>
</dbReference>
<dbReference type="PANTHER" id="PTHR24109">
    <property type="entry name" value="LEUCINE-RICH REPEAT-CONTAINING PROTEIN 31"/>
    <property type="match status" value="1"/>
</dbReference>
<dbReference type="OMA" id="CVTEEDM"/>
<evidence type="ECO:0000313" key="3">
    <source>
        <dbReference type="Proteomes" id="UP000694546"/>
    </source>
</evidence>
<dbReference type="Gene3D" id="3.80.10.10">
    <property type="entry name" value="Ribonuclease Inhibitor"/>
    <property type="match status" value="2"/>
</dbReference>
<dbReference type="InterPro" id="IPR042419">
    <property type="entry name" value="LRC31"/>
</dbReference>
<evidence type="ECO:0000313" key="2">
    <source>
        <dbReference type="Ensembl" id="ENSGMOP00000065108.1"/>
    </source>
</evidence>
<evidence type="ECO:0000256" key="1">
    <source>
        <dbReference type="SAM" id="MobiDB-lite"/>
    </source>
</evidence>
<reference evidence="2" key="1">
    <citation type="submission" date="2025-08" db="UniProtKB">
        <authorList>
            <consortium name="Ensembl"/>
        </authorList>
    </citation>
    <scope>IDENTIFICATION</scope>
</reference>
<name>A0A8C5FVX6_GADMO</name>
<dbReference type="Pfam" id="PF13516">
    <property type="entry name" value="LRR_6"/>
    <property type="match status" value="1"/>
</dbReference>
<dbReference type="SMART" id="SM00368">
    <property type="entry name" value="LRR_RI"/>
    <property type="match status" value="5"/>
</dbReference>
<dbReference type="Ensembl" id="ENSGMOT00000041121.1">
    <property type="protein sequence ID" value="ENSGMOP00000065108.1"/>
    <property type="gene ID" value="ENSGMOG00000036824.1"/>
</dbReference>
<keyword evidence="3" id="KW-1185">Reference proteome</keyword>
<accession>A0A8C5FVX6</accession>
<dbReference type="AlphaFoldDB" id="A0A8C5FVX6"/>
<dbReference type="PANTHER" id="PTHR24109:SF3">
    <property type="entry name" value="LEUCINE-RICH REPEAT-CONTAINING PROTEIN 31"/>
    <property type="match status" value="1"/>
</dbReference>
<dbReference type="SUPFAM" id="SSF52047">
    <property type="entry name" value="RNI-like"/>
    <property type="match status" value="1"/>
</dbReference>